<dbReference type="Proteomes" id="UP000515211">
    <property type="component" value="Chromosome 2"/>
</dbReference>
<dbReference type="GO" id="GO:0006355">
    <property type="term" value="P:regulation of DNA-templated transcription"/>
    <property type="evidence" value="ECO:0007669"/>
    <property type="project" value="UniProtKB-UniRule"/>
</dbReference>
<dbReference type="InterPro" id="IPR018289">
    <property type="entry name" value="MULE_transposase_dom"/>
</dbReference>
<comment type="similarity">
    <text evidence="2">Belongs to the FHY3/FAR1 family.</text>
</comment>
<reference evidence="5" key="2">
    <citation type="submission" date="2025-08" db="UniProtKB">
        <authorList>
            <consortium name="RefSeq"/>
        </authorList>
    </citation>
    <scope>IDENTIFICATION</scope>
    <source>
        <tissue evidence="5">Whole plant</tissue>
    </source>
</reference>
<keyword evidence="2" id="KW-0862">Zinc</keyword>
<dbReference type="AlphaFoldDB" id="A0A9C6WQY7"/>
<evidence type="ECO:0000259" key="3">
    <source>
        <dbReference type="PROSITE" id="PS50966"/>
    </source>
</evidence>
<dbReference type="InterPro" id="IPR031052">
    <property type="entry name" value="FHY3/FAR1"/>
</dbReference>
<dbReference type="GO" id="GO:0005634">
    <property type="term" value="C:nucleus"/>
    <property type="evidence" value="ECO:0007669"/>
    <property type="project" value="UniProtKB-SubCell"/>
</dbReference>
<proteinExistence type="inferred from homology"/>
<organism evidence="4 5">
    <name type="scientific">Arachis duranensis</name>
    <name type="common">Wild peanut</name>
    <dbReference type="NCBI Taxonomy" id="130453"/>
    <lineage>
        <taxon>Eukaryota</taxon>
        <taxon>Viridiplantae</taxon>
        <taxon>Streptophyta</taxon>
        <taxon>Embryophyta</taxon>
        <taxon>Tracheophyta</taxon>
        <taxon>Spermatophyta</taxon>
        <taxon>Magnoliopsida</taxon>
        <taxon>eudicotyledons</taxon>
        <taxon>Gunneridae</taxon>
        <taxon>Pentapetalae</taxon>
        <taxon>rosids</taxon>
        <taxon>fabids</taxon>
        <taxon>Fabales</taxon>
        <taxon>Fabaceae</taxon>
        <taxon>Papilionoideae</taxon>
        <taxon>50 kb inversion clade</taxon>
        <taxon>dalbergioids sensu lato</taxon>
        <taxon>Dalbergieae</taxon>
        <taxon>Pterocarpus clade</taxon>
        <taxon>Arachis</taxon>
    </lineage>
</organism>
<dbReference type="PANTHER" id="PTHR31669">
    <property type="entry name" value="PROTEIN FAR1-RELATED SEQUENCE 10-RELATED"/>
    <property type="match status" value="1"/>
</dbReference>
<comment type="function">
    <text evidence="2">Putative transcription activator involved in regulating light control of development.</text>
</comment>
<protein>
    <recommendedName>
        <fullName evidence="2">Protein FAR1-RELATED SEQUENCE</fullName>
    </recommendedName>
</protein>
<dbReference type="PANTHER" id="PTHR31669:SF283">
    <property type="entry name" value="PROTEIN FAR1-RELATED SEQUENCE"/>
    <property type="match status" value="1"/>
</dbReference>
<dbReference type="Pfam" id="PF10551">
    <property type="entry name" value="MULE"/>
    <property type="match status" value="1"/>
</dbReference>
<dbReference type="Pfam" id="PF03101">
    <property type="entry name" value="FAR1"/>
    <property type="match status" value="1"/>
</dbReference>
<keyword evidence="2" id="KW-0479">Metal-binding</keyword>
<feature type="domain" description="SWIM-type" evidence="3">
    <location>
        <begin position="571"/>
        <end position="607"/>
    </location>
</feature>
<dbReference type="GeneID" id="107475241"/>
<dbReference type="InterPro" id="IPR007527">
    <property type="entry name" value="Znf_SWIM"/>
</dbReference>
<dbReference type="RefSeq" id="XP_052113855.1">
    <property type="nucleotide sequence ID" value="XM_052257895.1"/>
</dbReference>
<evidence type="ECO:0000256" key="1">
    <source>
        <dbReference type="PROSITE-ProRule" id="PRU00325"/>
    </source>
</evidence>
<keyword evidence="4" id="KW-1185">Reference proteome</keyword>
<reference evidence="4" key="1">
    <citation type="journal article" date="2016" name="Nat. Genet.">
        <title>The genome sequences of Arachis duranensis and Arachis ipaensis, the diploid ancestors of cultivated peanut.</title>
        <authorList>
            <person name="Bertioli D.J."/>
            <person name="Cannon S.B."/>
            <person name="Froenicke L."/>
            <person name="Huang G."/>
            <person name="Farmer A.D."/>
            <person name="Cannon E.K."/>
            <person name="Liu X."/>
            <person name="Gao D."/>
            <person name="Clevenger J."/>
            <person name="Dash S."/>
            <person name="Ren L."/>
            <person name="Moretzsohn M.C."/>
            <person name="Shirasawa K."/>
            <person name="Huang W."/>
            <person name="Vidigal B."/>
            <person name="Abernathy B."/>
            <person name="Chu Y."/>
            <person name="Niederhuth C.E."/>
            <person name="Umale P."/>
            <person name="Araujo A.C."/>
            <person name="Kozik A."/>
            <person name="Kim K.D."/>
            <person name="Burow M.D."/>
            <person name="Varshney R.K."/>
            <person name="Wang X."/>
            <person name="Zhang X."/>
            <person name="Barkley N."/>
            <person name="Guimaraes P.M."/>
            <person name="Isobe S."/>
            <person name="Guo B."/>
            <person name="Liao B."/>
            <person name="Stalker H.T."/>
            <person name="Schmitz R.J."/>
            <person name="Scheffler B.E."/>
            <person name="Leal-Bertioli S.C."/>
            <person name="Xun X."/>
            <person name="Jackson S.A."/>
            <person name="Michelmore R."/>
            <person name="Ozias-Akins P."/>
        </authorList>
    </citation>
    <scope>NUCLEOTIDE SEQUENCE [LARGE SCALE GENOMIC DNA]</scope>
    <source>
        <strain evidence="4">cv. V14167</strain>
    </source>
</reference>
<comment type="subcellular location">
    <subcellularLocation>
        <location evidence="2">Nucleus</location>
    </subcellularLocation>
</comment>
<dbReference type="InterPro" id="IPR004330">
    <property type="entry name" value="FAR1_DNA_bnd_dom"/>
</dbReference>
<dbReference type="GO" id="GO:0008270">
    <property type="term" value="F:zinc ion binding"/>
    <property type="evidence" value="ECO:0007669"/>
    <property type="project" value="UniProtKB-UniRule"/>
</dbReference>
<keyword evidence="2" id="KW-0539">Nucleus</keyword>
<gene>
    <name evidence="5" type="primary">LOC107475241</name>
</gene>
<name>A0A9C6WQY7_ARADU</name>
<evidence type="ECO:0000256" key="2">
    <source>
        <dbReference type="RuleBase" id="RU367018"/>
    </source>
</evidence>
<dbReference type="PROSITE" id="PS50966">
    <property type="entry name" value="ZF_SWIM"/>
    <property type="match status" value="1"/>
</dbReference>
<evidence type="ECO:0000313" key="5">
    <source>
        <dbReference type="RefSeq" id="XP_052113855.1"/>
    </source>
</evidence>
<sequence>MSGSLTDLRGTRVLPLYERTGTDLALGCGGSGTGSSIAGCFPLDEDGFEEPGFEEAGLEGVAFGGGVDLAEAGYLGVVLVRAMGSVRGGELPDHGCLQEDEIPRVGMRFAQLQMAHDFYATYAKKARFATKIRTTTFDKITKAPINQAIHCNRDVIRESRVKAPTQKNTISATGCKARIYVKFDKDVQDWVLLKVDLMHSHPCSLKKAVHYHEYRQLTMHMKCVIEDNDEVGIRPNKIFLALSNEVGGPSNLGFSEKDLRNYITARLRNNNVNADVREMMSYFRRMKDINPNFFYTVELDDECKFKSAVWVDARCRASYEYYGDVVSVDSTYRRNRHGLPFVSFVGVNHHGRSTLLGCALLGNEEIASYEWVFSQWVKCMGTAPQCIITDQCRFKYHAIKNTLPDTRHRWYIWHIMNKYLPSLGVTVGTELYLYDDRRMWIPIYFKGEFWSAMRSTQRSESMHAFYGGYLHSKTSLVQFVHEYDNVLGFKEQRELEDDAADSKGVIPCATTSPMEKQFQQEYTTSIFRDVQIEFVKKANCRVSTVDKQGSLVCVTMEEEKLVNDTILCVSYDVHFDHSTQELRCECNLFESSGVLCCHCLEVFHSYKVYKVPSCYVLPRWSKKIKRKHTYVKSSHDISRSDESHVAFKGLCAHFYSVAQEFVGDDEETTLPHVALEETMATLAAHHAKKRSESVSKTQTNIGS</sequence>
<evidence type="ECO:0000313" key="4">
    <source>
        <dbReference type="Proteomes" id="UP000515211"/>
    </source>
</evidence>
<accession>A0A9C6WQY7</accession>
<dbReference type="KEGG" id="adu:107475241"/>
<keyword evidence="1 2" id="KW-0863">Zinc-finger</keyword>